<dbReference type="PANTHER" id="PTHR11080:SF2">
    <property type="entry name" value="LD05707P"/>
    <property type="match status" value="1"/>
</dbReference>
<reference evidence="3 4" key="1">
    <citation type="submission" date="2018-03" db="EMBL/GenBank/DDBJ databases">
        <title>Genomic Encyclopedia of Archaeal and Bacterial Type Strains, Phase II (KMG-II): from individual species to whole genera.</title>
        <authorList>
            <person name="Goeker M."/>
        </authorList>
    </citation>
    <scope>NUCLEOTIDE SEQUENCE [LARGE SCALE GENOMIC DNA]</scope>
    <source>
        <strain evidence="3 4">DSM 100346</strain>
    </source>
</reference>
<evidence type="ECO:0000313" key="4">
    <source>
        <dbReference type="Proteomes" id="UP000245880"/>
    </source>
</evidence>
<dbReference type="Gene3D" id="3.40.50.850">
    <property type="entry name" value="Isochorismatase-like"/>
    <property type="match status" value="1"/>
</dbReference>
<evidence type="ECO:0000256" key="2">
    <source>
        <dbReference type="ARBA" id="ARBA00022801"/>
    </source>
</evidence>
<dbReference type="SUPFAM" id="SSF52499">
    <property type="entry name" value="Isochorismatase-like hydrolases"/>
    <property type="match status" value="1"/>
</dbReference>
<dbReference type="PANTHER" id="PTHR11080">
    <property type="entry name" value="PYRAZINAMIDASE/NICOTINAMIDASE"/>
    <property type="match status" value="1"/>
</dbReference>
<keyword evidence="4" id="KW-1185">Reference proteome</keyword>
<dbReference type="EMBL" id="QGDT01000014">
    <property type="protein sequence ID" value="PWJ55260.1"/>
    <property type="molecule type" value="Genomic_DNA"/>
</dbReference>
<evidence type="ECO:0000313" key="3">
    <source>
        <dbReference type="EMBL" id="PWJ55260.1"/>
    </source>
</evidence>
<evidence type="ECO:0000256" key="1">
    <source>
        <dbReference type="ARBA" id="ARBA00006336"/>
    </source>
</evidence>
<dbReference type="AlphaFoldDB" id="A0A316AE65"/>
<dbReference type="Proteomes" id="UP000245880">
    <property type="component" value="Unassembled WGS sequence"/>
</dbReference>
<proteinExistence type="inferred from homology"/>
<comment type="similarity">
    <text evidence="1">Belongs to the isochorismatase family.</text>
</comment>
<dbReference type="RefSeq" id="WP_109677190.1">
    <property type="nucleotide sequence ID" value="NZ_QGDT01000014.1"/>
</dbReference>
<name>A0A316AE65_9BACT</name>
<sequence>MSETTALLIIDAQYDFCHPNGALYVPGAEQDVQRIAALIGEQGEQITEIFVSLDQHRVMDIAHPLFWEDPNGTTVAPFTRITAQAVREGRWIPRRQPEAVLQYLDTLEQQGSFQHFIWPEHCLIGTPGAALDATIAEAIVSWSHRTGRDYTAVVKGLNPLSEHFGIFRAQVPVAGDEGTSLNQPLLDRLSSFDRLLVCGEARSHCVATSIQQIIDYAPELVKKLVILTDCMSDVTHFEHLAQPIFDRAVGALQTTTKSIR</sequence>
<organism evidence="3 4">
    <name type="scientific">Dyadobacter jejuensis</name>
    <dbReference type="NCBI Taxonomy" id="1082580"/>
    <lineage>
        <taxon>Bacteria</taxon>
        <taxon>Pseudomonadati</taxon>
        <taxon>Bacteroidota</taxon>
        <taxon>Cytophagia</taxon>
        <taxon>Cytophagales</taxon>
        <taxon>Spirosomataceae</taxon>
        <taxon>Dyadobacter</taxon>
    </lineage>
</organism>
<protein>
    <submittedName>
        <fullName evidence="3">Nicotinamidase-related amidase</fullName>
    </submittedName>
</protein>
<comment type="caution">
    <text evidence="3">The sequence shown here is derived from an EMBL/GenBank/DDBJ whole genome shotgun (WGS) entry which is preliminary data.</text>
</comment>
<accession>A0A316AE65</accession>
<keyword evidence="2" id="KW-0378">Hydrolase</keyword>
<dbReference type="OrthoDB" id="9791276at2"/>
<dbReference type="InterPro" id="IPR052347">
    <property type="entry name" value="Isochorismatase_Nicotinamidase"/>
</dbReference>
<dbReference type="InterPro" id="IPR036380">
    <property type="entry name" value="Isochorismatase-like_sf"/>
</dbReference>
<gene>
    <name evidence="3" type="ORF">CLV98_11429</name>
</gene>
<dbReference type="GO" id="GO:0016787">
    <property type="term" value="F:hydrolase activity"/>
    <property type="evidence" value="ECO:0007669"/>
    <property type="project" value="UniProtKB-KW"/>
</dbReference>